<dbReference type="InterPro" id="IPR002110">
    <property type="entry name" value="Ankyrin_rpt"/>
</dbReference>
<feature type="region of interest" description="Disordered" evidence="9">
    <location>
        <begin position="840"/>
        <end position="881"/>
    </location>
</feature>
<feature type="active site" description="Nucleophile" evidence="8">
    <location>
        <position position="549"/>
    </location>
</feature>
<keyword evidence="5 8" id="KW-0443">Lipid metabolism</keyword>
<proteinExistence type="predicted"/>
<evidence type="ECO:0000256" key="2">
    <source>
        <dbReference type="ARBA" id="ARBA00022737"/>
    </source>
</evidence>
<feature type="compositionally biased region" description="Polar residues" evidence="9">
    <location>
        <begin position="936"/>
        <end position="952"/>
    </location>
</feature>
<dbReference type="Gene3D" id="1.25.40.20">
    <property type="entry name" value="Ankyrin repeat-containing domain"/>
    <property type="match status" value="2"/>
</dbReference>
<keyword evidence="8" id="KW-0442">Lipid degradation</keyword>
<dbReference type="PANTHER" id="PTHR24139">
    <property type="entry name" value="CALCIUM-INDEPENDENT PHOSPHOLIPASE A2"/>
    <property type="match status" value="1"/>
</dbReference>
<reference evidence="11" key="1">
    <citation type="submission" date="2015-09" db="EMBL/GenBank/DDBJ databases">
        <title>Scylla olivacea transcriptome.</title>
        <authorList>
            <person name="Ikhwanuddin M."/>
        </authorList>
    </citation>
    <scope>NUCLEOTIDE SEQUENCE</scope>
</reference>
<keyword evidence="4 7" id="KW-0040">ANK repeat</keyword>
<feature type="repeat" description="ANK" evidence="7">
    <location>
        <begin position="344"/>
        <end position="376"/>
    </location>
</feature>
<name>A0A0P4WKR1_SCYOL</name>
<evidence type="ECO:0000256" key="9">
    <source>
        <dbReference type="SAM" id="MobiDB-lite"/>
    </source>
</evidence>
<feature type="short sequence motif" description="GXSXG" evidence="8">
    <location>
        <begin position="547"/>
        <end position="551"/>
    </location>
</feature>
<evidence type="ECO:0000256" key="8">
    <source>
        <dbReference type="PROSITE-ProRule" id="PRU01161"/>
    </source>
</evidence>
<dbReference type="InterPro" id="IPR002641">
    <property type="entry name" value="PNPLA_dom"/>
</dbReference>
<evidence type="ECO:0000259" key="10">
    <source>
        <dbReference type="PROSITE" id="PS51635"/>
    </source>
</evidence>
<dbReference type="Pfam" id="PF12796">
    <property type="entry name" value="Ank_2"/>
    <property type="match status" value="2"/>
</dbReference>
<organism evidence="11">
    <name type="scientific">Scylla olivacea</name>
    <name type="common">Orange mud crab</name>
    <name type="synonym">Cancer olivacea</name>
    <dbReference type="NCBI Taxonomy" id="85551"/>
    <lineage>
        <taxon>Eukaryota</taxon>
        <taxon>Metazoa</taxon>
        <taxon>Ecdysozoa</taxon>
        <taxon>Arthropoda</taxon>
        <taxon>Crustacea</taxon>
        <taxon>Multicrustacea</taxon>
        <taxon>Malacostraca</taxon>
        <taxon>Eumalacostraca</taxon>
        <taxon>Eucarida</taxon>
        <taxon>Decapoda</taxon>
        <taxon>Pleocyemata</taxon>
        <taxon>Brachyura</taxon>
        <taxon>Eubrachyura</taxon>
        <taxon>Portunoidea</taxon>
        <taxon>Portunidae</taxon>
        <taxon>Portuninae</taxon>
        <taxon>Scylla</taxon>
    </lineage>
</organism>
<evidence type="ECO:0000256" key="3">
    <source>
        <dbReference type="ARBA" id="ARBA00022801"/>
    </source>
</evidence>
<dbReference type="EC" id="3.1.1.4" evidence="1"/>
<feature type="region of interest" description="Disordered" evidence="9">
    <location>
        <begin position="894"/>
        <end position="952"/>
    </location>
</feature>
<dbReference type="Pfam" id="PF01734">
    <property type="entry name" value="Patatin"/>
    <property type="match status" value="1"/>
</dbReference>
<dbReference type="GO" id="GO:0016042">
    <property type="term" value="P:lipid catabolic process"/>
    <property type="evidence" value="ECO:0007669"/>
    <property type="project" value="UniProtKB-UniRule"/>
</dbReference>
<evidence type="ECO:0000256" key="1">
    <source>
        <dbReference type="ARBA" id="ARBA00013278"/>
    </source>
</evidence>
<protein>
    <recommendedName>
        <fullName evidence="1">phospholipase A2</fullName>
        <ecNumber evidence="1">3.1.1.4</ecNumber>
    </recommendedName>
</protein>
<feature type="short sequence motif" description="DGA/G" evidence="8">
    <location>
        <begin position="680"/>
        <end position="682"/>
    </location>
</feature>
<dbReference type="GO" id="GO:2000304">
    <property type="term" value="P:positive regulation of ceramide biosynthetic process"/>
    <property type="evidence" value="ECO:0007669"/>
    <property type="project" value="TreeGrafter"/>
</dbReference>
<dbReference type="CDD" id="cd07212">
    <property type="entry name" value="Pat_PNPLA9"/>
    <property type="match status" value="1"/>
</dbReference>
<evidence type="ECO:0000256" key="5">
    <source>
        <dbReference type="ARBA" id="ARBA00023098"/>
    </source>
</evidence>
<evidence type="ECO:0000313" key="11">
    <source>
        <dbReference type="EMBL" id="JAI67788.1"/>
    </source>
</evidence>
<dbReference type="PROSITE" id="PS51635">
    <property type="entry name" value="PNPLA"/>
    <property type="match status" value="1"/>
</dbReference>
<dbReference type="GO" id="GO:0005739">
    <property type="term" value="C:mitochondrion"/>
    <property type="evidence" value="ECO:0007669"/>
    <property type="project" value="TreeGrafter"/>
</dbReference>
<dbReference type="SUPFAM" id="SSF48403">
    <property type="entry name" value="Ankyrin repeat"/>
    <property type="match status" value="1"/>
</dbReference>
<dbReference type="PANTHER" id="PTHR24139:SF34">
    <property type="entry name" value="85_88 KDA CALCIUM-INDEPENDENT PHOSPHOLIPASE A2"/>
    <property type="match status" value="1"/>
</dbReference>
<dbReference type="InterPro" id="IPR047148">
    <property type="entry name" value="PLPL9"/>
</dbReference>
<evidence type="ECO:0000256" key="4">
    <source>
        <dbReference type="ARBA" id="ARBA00023043"/>
    </source>
</evidence>
<feature type="repeat" description="ANK" evidence="7">
    <location>
        <begin position="186"/>
        <end position="218"/>
    </location>
</feature>
<feature type="repeat" description="ANK" evidence="7">
    <location>
        <begin position="252"/>
        <end position="284"/>
    </location>
</feature>
<dbReference type="PROSITE" id="PS50088">
    <property type="entry name" value="ANK_REPEAT"/>
    <property type="match status" value="4"/>
</dbReference>
<dbReference type="InterPro" id="IPR036770">
    <property type="entry name" value="Ankyrin_rpt-contain_sf"/>
</dbReference>
<sequence length="952" mass="105857">MDALEDVMDARTELLSDDAVICEDSLHVKMSQFFGKLARGLGWGPQPTKVNSVNWNDYANRAFTLVEGPFIIAPLAEDDIKEDPNLAFELIIHKEINSSRNAYSLLRSCTEDEAKKAYEAYRKILVPLVDSCGKEVLCHNVLQKILDFHREHTSWHVAHITTHFGFLEALKNEEVLSYLNVPEAEEGLYPLHVAVENESEKIIAALMAAGATLDVTDAKGNTPLHVAATKSVAVIQALKVKFHTVLNRKNHDQETPLLLAAQCSKLENIKHLIQIGANVNHHEEVVDPSTNPSYWEKVEKLCQSKDVSSKDLHKGGNLLHWVKTRELCDLCLDIGCDPNLLNSLHQTPLHVLVLRNRMQCIVTLLCRGAKANCADQEGITPLHMAAGLCSTTLVQAFIVFGGEINAENKRGETPRHLAAACKVEDKMKASERDRVIYLLHTVGAKRCAVKLAACSDGCVEEGNFNGVPLYEKPLLRSRWVMDEQLYRRQTSESIRWQLANRNHLQRTGRVLCLDGGGIKGLVMTQMLFVLEEVLGRPIQECFDWISGTSTGGFLALMLCMGKSVQDVQSLYYNLKEKVFVGGRPYEAGPLEEILIKEFGEDTVMSTIKSPRVMVTSTLADRLPPDLHLFRNYESPMSVLGMQEDNVFMHTHPPDKQKIWLAARCSGAAPTYFSASEKFLDGGLVGNNPILDTLTEIEEWNMAVRSKGRESEVFTPTVVVSLGCGKPPVMLVDTVDVTIPSLMDVRRGLQAMYNLFNVLVEQACSSEGRVTDRARAWCSTLHVPFFRFNPQLSQDIALDEHDDECLMRMMWETRAYMKSQAKVLAQLKSLLVESDTIHHPTPLRVRRRSSHTPHSSSADAPDTPHKLLSEGNSPEEEVSFHSTLLDCNVESSERVLLEEEASPSHPPTPEPLISPDYVSSSEAPCSSPEEACEGSEKTPSSESPLDPATSNMG</sequence>
<dbReference type="SUPFAM" id="SSF52151">
    <property type="entry name" value="FabD/lysophospholipase-like"/>
    <property type="match status" value="1"/>
</dbReference>
<keyword evidence="3 8" id="KW-0378">Hydrolase</keyword>
<evidence type="ECO:0000256" key="7">
    <source>
        <dbReference type="PROSITE-ProRule" id="PRU00023"/>
    </source>
</evidence>
<dbReference type="Gene3D" id="3.40.1090.10">
    <property type="entry name" value="Cytosolic phospholipase A2 catalytic domain"/>
    <property type="match status" value="1"/>
</dbReference>
<feature type="active site" description="Proton acceptor" evidence="8">
    <location>
        <position position="680"/>
    </location>
</feature>
<keyword evidence="2" id="KW-0677">Repeat</keyword>
<dbReference type="EMBL" id="GDRN01022376">
    <property type="protein sequence ID" value="JAI67788.1"/>
    <property type="molecule type" value="Transcribed_RNA"/>
</dbReference>
<accession>A0A0P4WKR1</accession>
<feature type="compositionally biased region" description="Low complexity" evidence="9">
    <location>
        <begin position="918"/>
        <end position="928"/>
    </location>
</feature>
<feature type="repeat" description="ANK" evidence="7">
    <location>
        <begin position="377"/>
        <end position="409"/>
    </location>
</feature>
<dbReference type="InterPro" id="IPR016035">
    <property type="entry name" value="Acyl_Trfase/lysoPLipase"/>
</dbReference>
<feature type="domain" description="PNPLA" evidence="10">
    <location>
        <begin position="511"/>
        <end position="693"/>
    </location>
</feature>
<comment type="catalytic activity">
    <reaction evidence="6">
        <text>a 1,2-diacyl-sn-glycero-3-phosphocholine + H2O = a 1-acyl-sn-glycero-3-phosphocholine + a fatty acid + H(+)</text>
        <dbReference type="Rhea" id="RHEA:15801"/>
        <dbReference type="ChEBI" id="CHEBI:15377"/>
        <dbReference type="ChEBI" id="CHEBI:15378"/>
        <dbReference type="ChEBI" id="CHEBI:28868"/>
        <dbReference type="ChEBI" id="CHEBI:57643"/>
        <dbReference type="ChEBI" id="CHEBI:58168"/>
        <dbReference type="EC" id="3.1.1.4"/>
    </reaction>
    <physiologicalReaction direction="left-to-right" evidence="6">
        <dbReference type="Rhea" id="RHEA:15802"/>
    </physiologicalReaction>
</comment>
<dbReference type="GO" id="GO:0052816">
    <property type="term" value="F:long-chain fatty acyl-CoA hydrolase activity"/>
    <property type="evidence" value="ECO:0007669"/>
    <property type="project" value="TreeGrafter"/>
</dbReference>
<dbReference type="GO" id="GO:0047499">
    <property type="term" value="F:calcium-independent phospholipase A2 activity"/>
    <property type="evidence" value="ECO:0007669"/>
    <property type="project" value="InterPro"/>
</dbReference>
<dbReference type="PROSITE" id="PS50297">
    <property type="entry name" value="ANK_REP_REGION"/>
    <property type="match status" value="3"/>
</dbReference>
<dbReference type="SMART" id="SM00248">
    <property type="entry name" value="ANK"/>
    <property type="match status" value="6"/>
</dbReference>
<evidence type="ECO:0000256" key="6">
    <source>
        <dbReference type="ARBA" id="ARBA00023422"/>
    </source>
</evidence>
<dbReference type="AlphaFoldDB" id="A0A0P4WKR1"/>
<feature type="short sequence motif" description="GXGXXG" evidence="8">
    <location>
        <begin position="515"/>
        <end position="520"/>
    </location>
</feature>